<dbReference type="InterPro" id="IPR012675">
    <property type="entry name" value="Beta-grasp_dom_sf"/>
</dbReference>
<dbReference type="OrthoDB" id="163636at2"/>
<dbReference type="PANTHER" id="PTHR34472:SF1">
    <property type="entry name" value="SULFUR CARRIER PROTEIN THIS"/>
    <property type="match status" value="1"/>
</dbReference>
<dbReference type="InterPro" id="IPR016155">
    <property type="entry name" value="Mopterin_synth/thiamin_S_b"/>
</dbReference>
<protein>
    <submittedName>
        <fullName evidence="1">Sulfur carrier protein</fullName>
    </submittedName>
</protein>
<dbReference type="NCBIfam" id="TIGR01683">
    <property type="entry name" value="thiS"/>
    <property type="match status" value="1"/>
</dbReference>
<sequence>MIVFVNGERREVDASATVAEVLGLGDQAPRGFAVALDGAVVPRARHRTTTLEEGSRVEVVTAVQGG</sequence>
<proteinExistence type="predicted"/>
<accession>A0A1H2MS77</accession>
<dbReference type="AlphaFoldDB" id="A0A1H2MS77"/>
<evidence type="ECO:0000313" key="2">
    <source>
        <dbReference type="Proteomes" id="UP000198825"/>
    </source>
</evidence>
<reference evidence="2" key="1">
    <citation type="submission" date="2016-10" db="EMBL/GenBank/DDBJ databases">
        <authorList>
            <person name="Varghese N."/>
            <person name="Submissions S."/>
        </authorList>
    </citation>
    <scope>NUCLEOTIDE SEQUENCE [LARGE SCALE GENOMIC DNA]</scope>
    <source>
        <strain evidence="2">DSM 21743</strain>
    </source>
</reference>
<dbReference type="Gene3D" id="3.10.20.30">
    <property type="match status" value="1"/>
</dbReference>
<keyword evidence="2" id="KW-1185">Reference proteome</keyword>
<evidence type="ECO:0000313" key="1">
    <source>
        <dbReference type="EMBL" id="SDU95396.1"/>
    </source>
</evidence>
<dbReference type="InterPro" id="IPR003749">
    <property type="entry name" value="ThiS/MoaD-like"/>
</dbReference>
<dbReference type="Pfam" id="PF02597">
    <property type="entry name" value="ThiS"/>
    <property type="match status" value="1"/>
</dbReference>
<dbReference type="EMBL" id="LT629799">
    <property type="protein sequence ID" value="SDU95396.1"/>
    <property type="molecule type" value="Genomic_DNA"/>
</dbReference>
<organism evidence="1 2">
    <name type="scientific">Microlunatus sagamiharensis</name>
    <dbReference type="NCBI Taxonomy" id="546874"/>
    <lineage>
        <taxon>Bacteria</taxon>
        <taxon>Bacillati</taxon>
        <taxon>Actinomycetota</taxon>
        <taxon>Actinomycetes</taxon>
        <taxon>Propionibacteriales</taxon>
        <taxon>Propionibacteriaceae</taxon>
        <taxon>Microlunatus</taxon>
    </lineage>
</organism>
<dbReference type="STRING" id="546874.SAMN04488544_2511"/>
<gene>
    <name evidence="1" type="ORF">SAMN04488544_2511</name>
</gene>
<dbReference type="PANTHER" id="PTHR34472">
    <property type="entry name" value="SULFUR CARRIER PROTEIN THIS"/>
    <property type="match status" value="1"/>
</dbReference>
<dbReference type="InterPro" id="IPR010035">
    <property type="entry name" value="Thi_S"/>
</dbReference>
<dbReference type="CDD" id="cd00565">
    <property type="entry name" value="Ubl_ThiS"/>
    <property type="match status" value="1"/>
</dbReference>
<dbReference type="SUPFAM" id="SSF54285">
    <property type="entry name" value="MoaD/ThiS"/>
    <property type="match status" value="1"/>
</dbReference>
<dbReference type="RefSeq" id="WP_091074811.1">
    <property type="nucleotide sequence ID" value="NZ_LT629799.1"/>
</dbReference>
<dbReference type="Proteomes" id="UP000198825">
    <property type="component" value="Chromosome I"/>
</dbReference>
<name>A0A1H2MS77_9ACTN</name>